<name>A0A7R8X983_9CRUS</name>
<dbReference type="Proteomes" id="UP000677054">
    <property type="component" value="Unassembled WGS sequence"/>
</dbReference>
<keyword evidence="2" id="KW-1185">Reference proteome</keyword>
<dbReference type="Pfam" id="PF15011">
    <property type="entry name" value="CA109-like"/>
    <property type="match status" value="1"/>
</dbReference>
<dbReference type="AlphaFoldDB" id="A0A7R8X983"/>
<organism evidence="1">
    <name type="scientific">Darwinula stevensoni</name>
    <dbReference type="NCBI Taxonomy" id="69355"/>
    <lineage>
        <taxon>Eukaryota</taxon>
        <taxon>Metazoa</taxon>
        <taxon>Ecdysozoa</taxon>
        <taxon>Arthropoda</taxon>
        <taxon>Crustacea</taxon>
        <taxon>Oligostraca</taxon>
        <taxon>Ostracoda</taxon>
        <taxon>Podocopa</taxon>
        <taxon>Podocopida</taxon>
        <taxon>Darwinulocopina</taxon>
        <taxon>Darwinuloidea</taxon>
        <taxon>Darwinulidae</taxon>
        <taxon>Darwinula</taxon>
    </lineage>
</organism>
<protein>
    <submittedName>
        <fullName evidence="1">Uncharacterized protein</fullName>
    </submittedName>
</protein>
<evidence type="ECO:0000313" key="1">
    <source>
        <dbReference type="EMBL" id="CAD7246406.1"/>
    </source>
</evidence>
<dbReference type="EMBL" id="CAJPEV010001124">
    <property type="protein sequence ID" value="CAG0890875.1"/>
    <property type="molecule type" value="Genomic_DNA"/>
</dbReference>
<gene>
    <name evidence="1" type="ORF">DSTB1V02_LOCUS6256</name>
</gene>
<dbReference type="InterPro" id="IPR029159">
    <property type="entry name" value="CA109-like"/>
</dbReference>
<accession>A0A7R8X983</accession>
<dbReference type="EMBL" id="LR900641">
    <property type="protein sequence ID" value="CAD7246406.1"/>
    <property type="molecule type" value="Genomic_DNA"/>
</dbReference>
<reference evidence="1" key="1">
    <citation type="submission" date="2020-11" db="EMBL/GenBank/DDBJ databases">
        <authorList>
            <person name="Tran Van P."/>
        </authorList>
    </citation>
    <scope>NUCLEOTIDE SEQUENCE</scope>
</reference>
<proteinExistence type="predicted"/>
<sequence>MAQFVEVTVSEQTFLGAQVEDKVLLILRRELRTLKDLYEKWELIYARLSKLEKLLQNLWEQRELSIKFTNVNPTILQAFPDLSDALLFRIQLNIEEDLNSMKEILKEFGEMEVTVRDAAANIDQVHNFLDPKKGLAYARPTPLRPSIYQMLEWGQELAEIFQIEFSVTDLLGYLLSLH</sequence>
<evidence type="ECO:0000313" key="2">
    <source>
        <dbReference type="Proteomes" id="UP000677054"/>
    </source>
</evidence>